<dbReference type="EMBL" id="FO704551">
    <property type="protein sequence ID" value="CDG22588.1"/>
    <property type="molecule type" value="Genomic_DNA"/>
</dbReference>
<dbReference type="AlphaFoldDB" id="A0A068R5T9"/>
<evidence type="ECO:0000313" key="2">
    <source>
        <dbReference type="EMBL" id="CDG22588.1"/>
    </source>
</evidence>
<proteinExistence type="predicted"/>
<accession>A0A068R5T9</accession>
<evidence type="ECO:0000256" key="1">
    <source>
        <dbReference type="SAM" id="MobiDB-lite"/>
    </source>
</evidence>
<evidence type="ECO:0000313" key="3">
    <source>
        <dbReference type="Proteomes" id="UP000032735"/>
    </source>
</evidence>
<reference evidence="2 3" key="1">
    <citation type="submission" date="2013-07" db="EMBL/GenBank/DDBJ databases">
        <authorList>
            <person name="Genoscope - CEA"/>
        </authorList>
    </citation>
    <scope>NUCLEOTIDE SEQUENCE [LARGE SCALE GENOMIC DNA]</scope>
    <source>
        <strain evidence="2 3">G6</strain>
    </source>
</reference>
<keyword evidence="3" id="KW-1185">Reference proteome</keyword>
<dbReference type="Proteomes" id="UP000032735">
    <property type="component" value="Chromosome"/>
</dbReference>
<gene>
    <name evidence="2" type="ORF">XPG1_2941</name>
</gene>
<feature type="region of interest" description="Disordered" evidence="1">
    <location>
        <begin position="34"/>
        <end position="70"/>
    </location>
</feature>
<dbReference type="HOGENOM" id="CLU_2756947_0_0_6"/>
<protein>
    <submittedName>
        <fullName evidence="2">KpLE2 phage-like element P4-like integrase</fullName>
    </submittedName>
</protein>
<sequence>MHLPFDYKMPLKMKLNARQIETAKPKERTYKLADARAKRDKAKKRMAQSLDPKAKKKYGIAIESHTPLNT</sequence>
<dbReference type="RefSeq" id="WP_045959466.1">
    <property type="nucleotide sequence ID" value="NZ_FO704551.1"/>
</dbReference>
<organism evidence="2 3">
    <name type="scientific">Xenorhabdus poinarii G6</name>
    <dbReference type="NCBI Taxonomy" id="1354304"/>
    <lineage>
        <taxon>Bacteria</taxon>
        <taxon>Pseudomonadati</taxon>
        <taxon>Pseudomonadota</taxon>
        <taxon>Gammaproteobacteria</taxon>
        <taxon>Enterobacterales</taxon>
        <taxon>Morganellaceae</taxon>
        <taxon>Xenorhabdus</taxon>
    </lineage>
</organism>
<name>A0A068R5T9_9GAMM</name>
<dbReference type="KEGG" id="xpo:XPG1_2941"/>
<dbReference type="STRING" id="1354304.XPG1_2941"/>